<evidence type="ECO:0000256" key="3">
    <source>
        <dbReference type="ARBA" id="ARBA00022670"/>
    </source>
</evidence>
<dbReference type="PANTHER" id="PTHR11802">
    <property type="entry name" value="SERINE PROTEASE FAMILY S10 SERINE CARBOXYPEPTIDASE"/>
    <property type="match status" value="1"/>
</dbReference>
<evidence type="ECO:0000256" key="2">
    <source>
        <dbReference type="ARBA" id="ARBA00022645"/>
    </source>
</evidence>
<reference evidence="8 9" key="1">
    <citation type="submission" date="2019-01" db="EMBL/GenBank/DDBJ databases">
        <authorList>
            <person name="Sayadi A."/>
        </authorList>
    </citation>
    <scope>NUCLEOTIDE SEQUENCE [LARGE SCALE GENOMIC DNA]</scope>
</reference>
<dbReference type="Pfam" id="PF00450">
    <property type="entry name" value="Peptidase_S10"/>
    <property type="match status" value="1"/>
</dbReference>
<sequence length="464" mass="52973">MDLRVVILPLVIYWLSNGKVVDSLLNPYRPQEVKYHKDDVGKPLILTPLLEQNKIDEARKAATVSLGGVASQVESYAGYFTVNKRFNSNQFFWFFPSKGDYKNDPVLLWLQGGPGWPSMFGLLMENGPIVVDKEFQLKIREHSWTNNHSVIYIDNPVGTGFSFTDNDDGYARNETQVGNELYIALQQFFTLFPELRKNDFFVTGESYAGKYVPALAYTIHKNNPSAPKKINLKGIAIGNGYIDPLYQKGYAEYLYQLGLVDYNSSCAIKESEDKAVRYISSQNYAEAAKAFDEVQEIMNNVTGNVNPYNYLQLANTELEAAMNTYLNKSETRRAIHVGNVTFGSKKVHDNLHEDMPKSMTPWFVEIVNNYRTLLYSGQLDIIVAYPLTMNLLYNIDFKDSQGYRNARRKIWYEGKEVAGYVKTHGHFTEVLVRNSGHMVPVDQPKWAVNMITRFTRNQTIGQLL</sequence>
<dbReference type="Proteomes" id="UP000410492">
    <property type="component" value="Unassembled WGS sequence"/>
</dbReference>
<protein>
    <recommendedName>
        <fullName evidence="7">Carboxypeptidase</fullName>
        <ecNumber evidence="7">3.4.16.-</ecNumber>
    </recommendedName>
</protein>
<dbReference type="AlphaFoldDB" id="A0A653CGD2"/>
<dbReference type="OrthoDB" id="443318at2759"/>
<gene>
    <name evidence="8" type="ORF">CALMAC_LOCUS8857</name>
</gene>
<dbReference type="GO" id="GO:0004185">
    <property type="term" value="F:serine-type carboxypeptidase activity"/>
    <property type="evidence" value="ECO:0007669"/>
    <property type="project" value="UniProtKB-UniRule"/>
</dbReference>
<dbReference type="InterPro" id="IPR018202">
    <property type="entry name" value="Ser_caboxypep_ser_AS"/>
</dbReference>
<dbReference type="EC" id="3.4.16.-" evidence="7"/>
<proteinExistence type="inferred from homology"/>
<evidence type="ECO:0000256" key="5">
    <source>
        <dbReference type="ARBA" id="ARBA00022801"/>
    </source>
</evidence>
<keyword evidence="2 7" id="KW-0121">Carboxypeptidase</keyword>
<keyword evidence="9" id="KW-1185">Reference proteome</keyword>
<dbReference type="PANTHER" id="PTHR11802:SF472">
    <property type="entry name" value="SERINE CARBOXYPEPTIDASE CPVL-RELATED"/>
    <property type="match status" value="1"/>
</dbReference>
<evidence type="ECO:0000313" key="9">
    <source>
        <dbReference type="Proteomes" id="UP000410492"/>
    </source>
</evidence>
<dbReference type="InterPro" id="IPR029058">
    <property type="entry name" value="AB_hydrolase_fold"/>
</dbReference>
<dbReference type="GO" id="GO:0006508">
    <property type="term" value="P:proteolysis"/>
    <property type="evidence" value="ECO:0007669"/>
    <property type="project" value="UniProtKB-KW"/>
</dbReference>
<dbReference type="PRINTS" id="PR00724">
    <property type="entry name" value="CRBOXYPTASEC"/>
</dbReference>
<dbReference type="SUPFAM" id="SSF53474">
    <property type="entry name" value="alpha/beta-Hydrolases"/>
    <property type="match status" value="1"/>
</dbReference>
<name>A0A653CGD2_CALMS</name>
<keyword evidence="4 7" id="KW-0732">Signal</keyword>
<dbReference type="InterPro" id="IPR033124">
    <property type="entry name" value="Ser_caboxypep_his_AS"/>
</dbReference>
<keyword evidence="5 7" id="KW-0378">Hydrolase</keyword>
<dbReference type="FunFam" id="3.40.50.1820:FF:000096">
    <property type="entry name" value="Carboxypeptidase vitellogenic-like"/>
    <property type="match status" value="1"/>
</dbReference>
<keyword evidence="6" id="KW-0325">Glycoprotein</keyword>
<accession>A0A653CGD2</accession>
<evidence type="ECO:0000256" key="4">
    <source>
        <dbReference type="ARBA" id="ARBA00022729"/>
    </source>
</evidence>
<feature type="signal peptide" evidence="7">
    <location>
        <begin position="1"/>
        <end position="18"/>
    </location>
</feature>
<comment type="similarity">
    <text evidence="1 7">Belongs to the peptidase S10 family.</text>
</comment>
<evidence type="ECO:0000256" key="6">
    <source>
        <dbReference type="ARBA" id="ARBA00023180"/>
    </source>
</evidence>
<evidence type="ECO:0000256" key="7">
    <source>
        <dbReference type="RuleBase" id="RU361156"/>
    </source>
</evidence>
<evidence type="ECO:0000313" key="8">
    <source>
        <dbReference type="EMBL" id="VEN46927.1"/>
    </source>
</evidence>
<dbReference type="EMBL" id="CAACVG010007760">
    <property type="protein sequence ID" value="VEN46927.1"/>
    <property type="molecule type" value="Genomic_DNA"/>
</dbReference>
<dbReference type="Gene3D" id="3.40.50.1820">
    <property type="entry name" value="alpha/beta hydrolase"/>
    <property type="match status" value="1"/>
</dbReference>
<keyword evidence="3 7" id="KW-0645">Protease</keyword>
<dbReference type="PROSITE" id="PS00560">
    <property type="entry name" value="CARBOXYPEPT_SER_HIS"/>
    <property type="match status" value="1"/>
</dbReference>
<dbReference type="PROSITE" id="PS00131">
    <property type="entry name" value="CARBOXYPEPT_SER_SER"/>
    <property type="match status" value="1"/>
</dbReference>
<evidence type="ECO:0000256" key="1">
    <source>
        <dbReference type="ARBA" id="ARBA00009431"/>
    </source>
</evidence>
<organism evidence="8 9">
    <name type="scientific">Callosobruchus maculatus</name>
    <name type="common">Southern cowpea weevil</name>
    <name type="synonym">Pulse bruchid</name>
    <dbReference type="NCBI Taxonomy" id="64391"/>
    <lineage>
        <taxon>Eukaryota</taxon>
        <taxon>Metazoa</taxon>
        <taxon>Ecdysozoa</taxon>
        <taxon>Arthropoda</taxon>
        <taxon>Hexapoda</taxon>
        <taxon>Insecta</taxon>
        <taxon>Pterygota</taxon>
        <taxon>Neoptera</taxon>
        <taxon>Endopterygota</taxon>
        <taxon>Coleoptera</taxon>
        <taxon>Polyphaga</taxon>
        <taxon>Cucujiformia</taxon>
        <taxon>Chrysomeloidea</taxon>
        <taxon>Chrysomelidae</taxon>
        <taxon>Bruchinae</taxon>
        <taxon>Bruchini</taxon>
        <taxon>Callosobruchus</taxon>
    </lineage>
</organism>
<feature type="chain" id="PRO_5031600387" description="Carboxypeptidase" evidence="7">
    <location>
        <begin position="19"/>
        <end position="464"/>
    </location>
</feature>
<dbReference type="InterPro" id="IPR001563">
    <property type="entry name" value="Peptidase_S10"/>
</dbReference>